<name>A0AAN6LMX8_9PLEO</name>
<keyword evidence="2" id="KW-1185">Reference proteome</keyword>
<proteinExistence type="predicted"/>
<dbReference type="Proteomes" id="UP001280581">
    <property type="component" value="Unassembled WGS sequence"/>
</dbReference>
<comment type="caution">
    <text evidence="1">The sequence shown here is derived from an EMBL/GenBank/DDBJ whole genome shotgun (WGS) entry which is preliminary data.</text>
</comment>
<dbReference type="EMBL" id="WVTA01000018">
    <property type="protein sequence ID" value="KAK3197631.1"/>
    <property type="molecule type" value="Genomic_DNA"/>
</dbReference>
<protein>
    <submittedName>
        <fullName evidence="1">Uncharacterized protein</fullName>
    </submittedName>
</protein>
<evidence type="ECO:0000313" key="1">
    <source>
        <dbReference type="EMBL" id="KAK3197631.1"/>
    </source>
</evidence>
<accession>A0AAN6LMX8</accession>
<reference evidence="1 2" key="1">
    <citation type="submission" date="2021-02" db="EMBL/GenBank/DDBJ databases">
        <title>Genome assembly of Pseudopithomyces chartarum.</title>
        <authorList>
            <person name="Jauregui R."/>
            <person name="Singh J."/>
            <person name="Voisey C."/>
        </authorList>
    </citation>
    <scope>NUCLEOTIDE SEQUENCE [LARGE SCALE GENOMIC DNA]</scope>
    <source>
        <strain evidence="1 2">AGR01</strain>
    </source>
</reference>
<organism evidence="1 2">
    <name type="scientific">Pseudopithomyces chartarum</name>
    <dbReference type="NCBI Taxonomy" id="1892770"/>
    <lineage>
        <taxon>Eukaryota</taxon>
        <taxon>Fungi</taxon>
        <taxon>Dikarya</taxon>
        <taxon>Ascomycota</taxon>
        <taxon>Pezizomycotina</taxon>
        <taxon>Dothideomycetes</taxon>
        <taxon>Pleosporomycetidae</taxon>
        <taxon>Pleosporales</taxon>
        <taxon>Massarineae</taxon>
        <taxon>Didymosphaeriaceae</taxon>
        <taxon>Pseudopithomyces</taxon>
    </lineage>
</organism>
<gene>
    <name evidence="1" type="ORF">GRF29_216g788893</name>
</gene>
<sequence>MDSLVDRDRMMIAPEYPTRTVRERLLDGPVVDIVVLYSSDSVQQSHQLSAASKIVVPDRRRHFSEQVERLQQNQGDVSKAVIEFPVRALEAASDLFKQSTDKEPQLSKWVINIGTILPGYLMEVLDWYSNALRAKHWKRFLPKISSLEEDDKFYWLYIYVVMRKLGMHNFANELGSSSIQELVKNHRLADDVWMLQFLLQYLSTDDPILAHIAERHVHLYNVGQCPLSPKQCDDICEDHPHFGVLVRNAHQLFQDTEDALMIMDSLSMETDPFTDEDEDEMKL</sequence>
<dbReference type="AlphaFoldDB" id="A0AAN6LMX8"/>
<evidence type="ECO:0000313" key="2">
    <source>
        <dbReference type="Proteomes" id="UP001280581"/>
    </source>
</evidence>